<protein>
    <recommendedName>
        <fullName evidence="4">ATP-binding protein</fullName>
    </recommendedName>
</protein>
<reference evidence="2 3" key="1">
    <citation type="journal article" date="2019" name="Int. J. Syst. Evol. Microbiol.">
        <title>The Global Catalogue of Microorganisms (GCM) 10K type strain sequencing project: providing services to taxonomists for standard genome sequencing and annotation.</title>
        <authorList>
            <consortium name="The Broad Institute Genomics Platform"/>
            <consortium name="The Broad Institute Genome Sequencing Center for Infectious Disease"/>
            <person name="Wu L."/>
            <person name="Ma J."/>
        </authorList>
    </citation>
    <scope>NUCLEOTIDE SEQUENCE [LARGE SCALE GENOMIC DNA]</scope>
    <source>
        <strain evidence="2 3">JCM 13004</strain>
    </source>
</reference>
<name>A0ABN1VVW9_9ACTN</name>
<dbReference type="RefSeq" id="WP_344439474.1">
    <property type="nucleotide sequence ID" value="NZ_BAAALF010000009.1"/>
</dbReference>
<keyword evidence="3" id="KW-1185">Reference proteome</keyword>
<feature type="signal peptide" evidence="1">
    <location>
        <begin position="1"/>
        <end position="28"/>
    </location>
</feature>
<accession>A0ABN1VVW9</accession>
<comment type="caution">
    <text evidence="2">The sequence shown here is derived from an EMBL/GenBank/DDBJ whole genome shotgun (WGS) entry which is preliminary data.</text>
</comment>
<gene>
    <name evidence="2" type="ORF">GCM10009665_09280</name>
</gene>
<evidence type="ECO:0000256" key="1">
    <source>
        <dbReference type="SAM" id="SignalP"/>
    </source>
</evidence>
<dbReference type="Proteomes" id="UP001500037">
    <property type="component" value="Unassembled WGS sequence"/>
</dbReference>
<organism evidence="2 3">
    <name type="scientific">Kitasatospora nipponensis</name>
    <dbReference type="NCBI Taxonomy" id="258049"/>
    <lineage>
        <taxon>Bacteria</taxon>
        <taxon>Bacillati</taxon>
        <taxon>Actinomycetota</taxon>
        <taxon>Actinomycetes</taxon>
        <taxon>Kitasatosporales</taxon>
        <taxon>Streptomycetaceae</taxon>
        <taxon>Kitasatospora</taxon>
    </lineage>
</organism>
<feature type="chain" id="PRO_5046221661" description="ATP-binding protein" evidence="1">
    <location>
        <begin position="29"/>
        <end position="122"/>
    </location>
</feature>
<evidence type="ECO:0008006" key="4">
    <source>
        <dbReference type="Google" id="ProtNLM"/>
    </source>
</evidence>
<keyword evidence="1" id="KW-0732">Signal</keyword>
<sequence length="122" mass="12015">MTLKTTAGPLLAALGASLLLTPVGAAQAAEQQPVTQLQPTRVGPALGTLTSTTGYATAPVKDLRLDPFAQSNADPLNNAVAVKPDNPGMAPVSTTAVTGALSNGGGPKDLPAAGLLLSALPH</sequence>
<dbReference type="EMBL" id="BAAALF010000009">
    <property type="protein sequence ID" value="GAA1221241.1"/>
    <property type="molecule type" value="Genomic_DNA"/>
</dbReference>
<evidence type="ECO:0000313" key="3">
    <source>
        <dbReference type="Proteomes" id="UP001500037"/>
    </source>
</evidence>
<evidence type="ECO:0000313" key="2">
    <source>
        <dbReference type="EMBL" id="GAA1221241.1"/>
    </source>
</evidence>
<proteinExistence type="predicted"/>